<dbReference type="EMBL" id="AP004746">
    <property type="protein sequence ID" value="BAD03403.1"/>
    <property type="molecule type" value="Genomic_DNA"/>
</dbReference>
<sequence>MLVTLLHRRFSRAVKRIFACGASARLEQYVCKNRYLCVRAAQPHAKIGFSRAGAYVVRTRKLKIKKKPKLKKQNPKPSRRHLPVVVAVAVARSTAFLSSSPSPSRRCRRAAAAVTPPDPRGGWPPPLDPRGGRLPSPTPAARHRRLRGGQPPSPSPRAAALAYIRRAREERIGGARARRG</sequence>
<evidence type="ECO:0000313" key="4">
    <source>
        <dbReference type="Proteomes" id="UP000000763"/>
    </source>
</evidence>
<reference evidence="3" key="2">
    <citation type="submission" date="2002-07" db="EMBL/GenBank/DDBJ databases">
        <title>Oryza sativa nipponbare(GA3) genomic DNA, chromosome 8, PAC clone:P0412D08.</title>
        <authorList>
            <person name="Sasaki T."/>
            <person name="Matsumoto T."/>
            <person name="Katayose Y."/>
        </authorList>
    </citation>
    <scope>NUCLEOTIDE SEQUENCE</scope>
</reference>
<accession>Q6Z078</accession>
<evidence type="ECO:0000256" key="1">
    <source>
        <dbReference type="SAM" id="MobiDB-lite"/>
    </source>
</evidence>
<evidence type="ECO:0000313" key="2">
    <source>
        <dbReference type="EMBL" id="BAD03403.1"/>
    </source>
</evidence>
<name>Q6Z078_ORYSJ</name>
<evidence type="ECO:0000313" key="3">
    <source>
        <dbReference type="EMBL" id="BAD03678.1"/>
    </source>
</evidence>
<dbReference type="EMBL" id="AP005499">
    <property type="protein sequence ID" value="BAD03678.1"/>
    <property type="molecule type" value="Genomic_DNA"/>
</dbReference>
<reference evidence="2" key="1">
    <citation type="submission" date="2002-02" db="EMBL/GenBank/DDBJ databases">
        <title>Oryza sativa nipponbare(GA3) genomic DNA, chromosome 8, PAC clone:P0035F08.</title>
        <authorList>
            <person name="Sasaki T."/>
            <person name="Matsumoto T."/>
            <person name="Yamamoto K."/>
        </authorList>
    </citation>
    <scope>NUCLEOTIDE SEQUENCE</scope>
</reference>
<feature type="compositionally biased region" description="Pro residues" evidence="1">
    <location>
        <begin position="116"/>
        <end position="128"/>
    </location>
</feature>
<feature type="region of interest" description="Disordered" evidence="1">
    <location>
        <begin position="98"/>
        <end position="158"/>
    </location>
</feature>
<gene>
    <name evidence="2" type="ORF">P0035F08.23</name>
    <name evidence="3" type="ORF">P0412D08.1</name>
</gene>
<reference evidence="4" key="4">
    <citation type="journal article" date="2008" name="Nucleic Acids Res.">
        <title>The rice annotation project database (RAP-DB): 2008 update.</title>
        <authorList>
            <consortium name="The rice annotation project (RAP)"/>
        </authorList>
    </citation>
    <scope>GENOME REANNOTATION</scope>
    <source>
        <strain evidence="4">cv. Nipponbare</strain>
    </source>
</reference>
<organism evidence="3 4">
    <name type="scientific">Oryza sativa subsp. japonica</name>
    <name type="common">Rice</name>
    <dbReference type="NCBI Taxonomy" id="39947"/>
    <lineage>
        <taxon>Eukaryota</taxon>
        <taxon>Viridiplantae</taxon>
        <taxon>Streptophyta</taxon>
        <taxon>Embryophyta</taxon>
        <taxon>Tracheophyta</taxon>
        <taxon>Spermatophyta</taxon>
        <taxon>Magnoliopsida</taxon>
        <taxon>Liliopsida</taxon>
        <taxon>Poales</taxon>
        <taxon>Poaceae</taxon>
        <taxon>BOP clade</taxon>
        <taxon>Oryzoideae</taxon>
        <taxon>Oryzeae</taxon>
        <taxon>Oryzinae</taxon>
        <taxon>Oryza</taxon>
        <taxon>Oryza sativa</taxon>
    </lineage>
</organism>
<dbReference type="AlphaFoldDB" id="Q6Z078"/>
<reference evidence="4" key="3">
    <citation type="journal article" date="2005" name="Nature">
        <title>The map-based sequence of the rice genome.</title>
        <authorList>
            <consortium name="International rice genome sequencing project (IRGSP)"/>
            <person name="Matsumoto T."/>
            <person name="Wu J."/>
            <person name="Kanamori H."/>
            <person name="Katayose Y."/>
            <person name="Fujisawa M."/>
            <person name="Namiki N."/>
            <person name="Mizuno H."/>
            <person name="Yamamoto K."/>
            <person name="Antonio B.A."/>
            <person name="Baba T."/>
            <person name="Sakata K."/>
            <person name="Nagamura Y."/>
            <person name="Aoki H."/>
            <person name="Arikawa K."/>
            <person name="Arita K."/>
            <person name="Bito T."/>
            <person name="Chiden Y."/>
            <person name="Fujitsuka N."/>
            <person name="Fukunaka R."/>
            <person name="Hamada M."/>
            <person name="Harada C."/>
            <person name="Hayashi A."/>
            <person name="Hijishita S."/>
            <person name="Honda M."/>
            <person name="Hosokawa S."/>
            <person name="Ichikawa Y."/>
            <person name="Idonuma A."/>
            <person name="Iijima M."/>
            <person name="Ikeda M."/>
            <person name="Ikeno M."/>
            <person name="Ito K."/>
            <person name="Ito S."/>
            <person name="Ito T."/>
            <person name="Ito Y."/>
            <person name="Ito Y."/>
            <person name="Iwabuchi A."/>
            <person name="Kamiya K."/>
            <person name="Karasawa W."/>
            <person name="Kurita K."/>
            <person name="Katagiri S."/>
            <person name="Kikuta A."/>
            <person name="Kobayashi H."/>
            <person name="Kobayashi N."/>
            <person name="Machita K."/>
            <person name="Maehara T."/>
            <person name="Masukawa M."/>
            <person name="Mizubayashi T."/>
            <person name="Mukai Y."/>
            <person name="Nagasaki H."/>
            <person name="Nagata Y."/>
            <person name="Naito S."/>
            <person name="Nakashima M."/>
            <person name="Nakama Y."/>
            <person name="Nakamichi Y."/>
            <person name="Nakamura M."/>
            <person name="Meguro A."/>
            <person name="Negishi M."/>
            <person name="Ohta I."/>
            <person name="Ohta T."/>
            <person name="Okamoto M."/>
            <person name="Ono N."/>
            <person name="Saji S."/>
            <person name="Sakaguchi M."/>
            <person name="Sakai K."/>
            <person name="Shibata M."/>
            <person name="Shimokawa T."/>
            <person name="Song J."/>
            <person name="Takazaki Y."/>
            <person name="Terasawa K."/>
            <person name="Tsugane M."/>
            <person name="Tsuji K."/>
            <person name="Ueda S."/>
            <person name="Waki K."/>
            <person name="Yamagata H."/>
            <person name="Yamamoto M."/>
            <person name="Yamamoto S."/>
            <person name="Yamane H."/>
            <person name="Yoshiki S."/>
            <person name="Yoshihara R."/>
            <person name="Yukawa K."/>
            <person name="Zhong H."/>
            <person name="Yano M."/>
            <person name="Yuan Q."/>
            <person name="Ouyang S."/>
            <person name="Liu J."/>
            <person name="Jones K.M."/>
            <person name="Gansberger K."/>
            <person name="Moffat K."/>
            <person name="Hill J."/>
            <person name="Bera J."/>
            <person name="Fadrosh D."/>
            <person name="Jin S."/>
            <person name="Johri S."/>
            <person name="Kim M."/>
            <person name="Overton L."/>
            <person name="Reardon M."/>
            <person name="Tsitrin T."/>
            <person name="Vuong H."/>
            <person name="Weaver B."/>
            <person name="Ciecko A."/>
            <person name="Tallon L."/>
            <person name="Jackson J."/>
            <person name="Pai G."/>
            <person name="Aken S.V."/>
            <person name="Utterback T."/>
            <person name="Reidmuller S."/>
            <person name="Feldblyum T."/>
            <person name="Hsiao J."/>
            <person name="Zismann V."/>
            <person name="Iobst S."/>
            <person name="de Vazeille A.R."/>
            <person name="Buell C.R."/>
            <person name="Ying K."/>
            <person name="Li Y."/>
            <person name="Lu T."/>
            <person name="Huang Y."/>
            <person name="Zhao Q."/>
            <person name="Feng Q."/>
            <person name="Zhang L."/>
            <person name="Zhu J."/>
            <person name="Weng Q."/>
            <person name="Mu J."/>
            <person name="Lu Y."/>
            <person name="Fan D."/>
            <person name="Liu Y."/>
            <person name="Guan J."/>
            <person name="Zhang Y."/>
            <person name="Yu S."/>
            <person name="Liu X."/>
            <person name="Zhang Y."/>
            <person name="Hong G."/>
            <person name="Han B."/>
            <person name="Choisne N."/>
            <person name="Demange N."/>
            <person name="Orjeda G."/>
            <person name="Samain S."/>
            <person name="Cattolico L."/>
            <person name="Pelletier E."/>
            <person name="Couloux A."/>
            <person name="Segurens B."/>
            <person name="Wincker P."/>
            <person name="D'Hont A."/>
            <person name="Scarpelli C."/>
            <person name="Weissenbach J."/>
            <person name="Salanoubat M."/>
            <person name="Quetier F."/>
            <person name="Yu Y."/>
            <person name="Kim H.R."/>
            <person name="Rambo T."/>
            <person name="Currie J."/>
            <person name="Collura K."/>
            <person name="Luo M."/>
            <person name="Yang T."/>
            <person name="Ammiraju J.S.S."/>
            <person name="Engler F."/>
            <person name="Soderlund C."/>
            <person name="Wing R.A."/>
            <person name="Palmer L.E."/>
            <person name="de la Bastide M."/>
            <person name="Spiegel L."/>
            <person name="Nascimento L."/>
            <person name="Zutavern T."/>
            <person name="O'Shaughnessy A."/>
            <person name="Dike S."/>
            <person name="Dedhia N."/>
            <person name="Preston R."/>
            <person name="Balija V."/>
            <person name="McCombie W.R."/>
            <person name="Chow T."/>
            <person name="Chen H."/>
            <person name="Chung M."/>
            <person name="Chen C."/>
            <person name="Shaw J."/>
            <person name="Wu H."/>
            <person name="Hsiao K."/>
            <person name="Chao Y."/>
            <person name="Chu M."/>
            <person name="Cheng C."/>
            <person name="Hour A."/>
            <person name="Lee P."/>
            <person name="Lin S."/>
            <person name="Lin Y."/>
            <person name="Liou J."/>
            <person name="Liu S."/>
            <person name="Hsing Y."/>
            <person name="Raghuvanshi S."/>
            <person name="Mohanty A."/>
            <person name="Bharti A.K."/>
            <person name="Gaur A."/>
            <person name="Gupta V."/>
            <person name="Kumar D."/>
            <person name="Ravi V."/>
            <person name="Vij S."/>
            <person name="Kapur A."/>
            <person name="Khurana P."/>
            <person name="Khurana P."/>
            <person name="Khurana J.P."/>
            <person name="Tyagi A.K."/>
            <person name="Gaikwad K."/>
            <person name="Singh A."/>
            <person name="Dalal V."/>
            <person name="Srivastava S."/>
            <person name="Dixit A."/>
            <person name="Pal A.K."/>
            <person name="Ghazi I.A."/>
            <person name="Yadav M."/>
            <person name="Pandit A."/>
            <person name="Bhargava A."/>
            <person name="Sureshbabu K."/>
            <person name="Batra K."/>
            <person name="Sharma T.R."/>
            <person name="Mohapatra T."/>
            <person name="Singh N.K."/>
            <person name="Messing J."/>
            <person name="Nelson A.B."/>
            <person name="Fuks G."/>
            <person name="Kavchok S."/>
            <person name="Keizer G."/>
            <person name="Linton E."/>
            <person name="Llaca V."/>
            <person name="Song R."/>
            <person name="Tanyolac B."/>
            <person name="Young S."/>
            <person name="Ho-Il K."/>
            <person name="Hahn J.H."/>
            <person name="Sangsakoo G."/>
            <person name="Vanavichit A."/>
            <person name="de Mattos Luiz.A.T."/>
            <person name="Zimmer P.D."/>
            <person name="Malone G."/>
            <person name="Dellagostin O."/>
            <person name="de Oliveira A.C."/>
            <person name="Bevan M."/>
            <person name="Bancroft I."/>
            <person name="Minx P."/>
            <person name="Cordum H."/>
            <person name="Wilson R."/>
            <person name="Cheng Z."/>
            <person name="Jin W."/>
            <person name="Jiang J."/>
            <person name="Leong S.A."/>
            <person name="Iwama H."/>
            <person name="Gojobori T."/>
            <person name="Itoh T."/>
            <person name="Niimura Y."/>
            <person name="Fujii Y."/>
            <person name="Habara T."/>
            <person name="Sakai H."/>
            <person name="Sato Y."/>
            <person name="Wilson G."/>
            <person name="Kumar K."/>
            <person name="McCouch S."/>
            <person name="Juretic N."/>
            <person name="Hoen D."/>
            <person name="Wright S."/>
            <person name="Bruskiewich R."/>
            <person name="Bureau T."/>
            <person name="Miyao A."/>
            <person name="Hirochika H."/>
            <person name="Nishikawa T."/>
            <person name="Kadowaki K."/>
            <person name="Sugiura M."/>
            <person name="Burr B."/>
            <person name="Sasaki T."/>
        </authorList>
    </citation>
    <scope>NUCLEOTIDE SEQUENCE [LARGE SCALE GENOMIC DNA]</scope>
    <source>
        <strain evidence="4">cv. Nipponbare</strain>
    </source>
</reference>
<proteinExistence type="predicted"/>
<protein>
    <submittedName>
        <fullName evidence="3">Uncharacterized protein</fullName>
    </submittedName>
</protein>
<dbReference type="Proteomes" id="UP000000763">
    <property type="component" value="Chromosome 8"/>
</dbReference>